<accession>A0A091X9K5</accession>
<feature type="non-terminal residue" evidence="1">
    <location>
        <position position="38"/>
    </location>
</feature>
<dbReference type="AlphaFoldDB" id="A0A091X9K5"/>
<reference evidence="1 2" key="1">
    <citation type="submission" date="2014-04" db="EMBL/GenBank/DDBJ databases">
        <title>Genome evolution of avian class.</title>
        <authorList>
            <person name="Zhang G."/>
            <person name="Li C."/>
        </authorList>
    </citation>
    <scope>NUCLEOTIDE SEQUENCE [LARGE SCALE GENOMIC DNA]</scope>
    <source>
        <strain evidence="1">BGI_N306</strain>
    </source>
</reference>
<evidence type="ECO:0000313" key="2">
    <source>
        <dbReference type="Proteomes" id="UP000053605"/>
    </source>
</evidence>
<feature type="non-terminal residue" evidence="1">
    <location>
        <position position="1"/>
    </location>
</feature>
<dbReference type="EMBL" id="KK734682">
    <property type="protein sequence ID" value="KFR10071.1"/>
    <property type="molecule type" value="Genomic_DNA"/>
</dbReference>
<sequence length="38" mass="4312">NPQAINWDAVSKLLYFMHCINDGAGLKSNILILPLWKN</sequence>
<evidence type="ECO:0000313" key="1">
    <source>
        <dbReference type="EMBL" id="KFR10071.1"/>
    </source>
</evidence>
<proteinExistence type="predicted"/>
<keyword evidence="2" id="KW-1185">Reference proteome</keyword>
<dbReference type="PhylomeDB" id="A0A091X9K5"/>
<dbReference type="Proteomes" id="UP000053605">
    <property type="component" value="Unassembled WGS sequence"/>
</dbReference>
<organism evidence="1 2">
    <name type="scientific">Opisthocomus hoazin</name>
    <name type="common">Hoatzin</name>
    <name type="synonym">Phasianus hoazin</name>
    <dbReference type="NCBI Taxonomy" id="30419"/>
    <lineage>
        <taxon>Eukaryota</taxon>
        <taxon>Metazoa</taxon>
        <taxon>Chordata</taxon>
        <taxon>Craniata</taxon>
        <taxon>Vertebrata</taxon>
        <taxon>Euteleostomi</taxon>
        <taxon>Archelosauria</taxon>
        <taxon>Archosauria</taxon>
        <taxon>Dinosauria</taxon>
        <taxon>Saurischia</taxon>
        <taxon>Theropoda</taxon>
        <taxon>Coelurosauria</taxon>
        <taxon>Aves</taxon>
        <taxon>Neognathae</taxon>
        <taxon>Neoaves</taxon>
        <taxon>Opisthocomiformes</taxon>
        <taxon>Opisthocomidae</taxon>
        <taxon>Opisthocomus</taxon>
    </lineage>
</organism>
<name>A0A091X9K5_OPIHO</name>
<gene>
    <name evidence="1" type="ORF">N306_01635</name>
</gene>
<protein>
    <submittedName>
        <fullName evidence="1">Uncharacterized protein</fullName>
    </submittedName>
</protein>